<dbReference type="STRING" id="126156.SAMN05421670_2443"/>
<accession>A0A1I5Z6J5</accession>
<dbReference type="Pfam" id="PF26162">
    <property type="entry name" value="YwzD"/>
    <property type="match status" value="1"/>
</dbReference>
<dbReference type="Proteomes" id="UP000198734">
    <property type="component" value="Unassembled WGS sequence"/>
</dbReference>
<organism evidence="1 2">
    <name type="scientific">Psychrobacillus psychrotolerans</name>
    <dbReference type="NCBI Taxonomy" id="126156"/>
    <lineage>
        <taxon>Bacteria</taxon>
        <taxon>Bacillati</taxon>
        <taxon>Bacillota</taxon>
        <taxon>Bacilli</taxon>
        <taxon>Bacillales</taxon>
        <taxon>Bacillaceae</taxon>
        <taxon>Psychrobacillus</taxon>
    </lineage>
</organism>
<dbReference type="RefSeq" id="WP_175496257.1">
    <property type="nucleotide sequence ID" value="NZ_CP183885.1"/>
</dbReference>
<keyword evidence="2" id="KW-1185">Reference proteome</keyword>
<evidence type="ECO:0000313" key="2">
    <source>
        <dbReference type="Proteomes" id="UP000198734"/>
    </source>
</evidence>
<name>A0A1I5Z6J5_9BACI</name>
<gene>
    <name evidence="1" type="ORF">SAMN05421670_2443</name>
</gene>
<evidence type="ECO:0000313" key="1">
    <source>
        <dbReference type="EMBL" id="SFQ52078.1"/>
    </source>
</evidence>
<dbReference type="AlphaFoldDB" id="A0A1I5Z6J5"/>
<dbReference type="InterPro" id="IPR058930">
    <property type="entry name" value="YwzD"/>
</dbReference>
<reference evidence="2" key="1">
    <citation type="submission" date="2016-10" db="EMBL/GenBank/DDBJ databases">
        <authorList>
            <person name="Varghese N."/>
            <person name="Submissions S."/>
        </authorList>
    </citation>
    <scope>NUCLEOTIDE SEQUENCE [LARGE SCALE GENOMIC DNA]</scope>
    <source>
        <strain evidence="2">DSM 11706</strain>
    </source>
</reference>
<sequence length="51" mass="5923">MTAIELNDEFKKILEYGYILGNENKTIKANEFIDEMSAQLKVLFEKNNDPV</sequence>
<dbReference type="EMBL" id="FOXU01000004">
    <property type="protein sequence ID" value="SFQ52078.1"/>
    <property type="molecule type" value="Genomic_DNA"/>
</dbReference>
<proteinExistence type="predicted"/>
<protein>
    <submittedName>
        <fullName evidence="1">Uncharacterized protein</fullName>
    </submittedName>
</protein>